<dbReference type="SMART" id="SM00320">
    <property type="entry name" value="WD40"/>
    <property type="match status" value="4"/>
</dbReference>
<sequence>MKTPSAILLSLILGFLPFQTVLVPPATAQNSILNLLEFKIRPQLQQAMQSKKWQKAIESVDKLISITSDSQKLSDLRSYRANLSRKLANATQVQNSSSEEPKTTPETLGQPPIPKPKIDPNAPPSPWANIKLQKILKARTPVLAAAIGPSGKILVTGGKSTLEIWDLSTDKSRLITDWISEAFGISYEAIAFHPDGRYFATNSNGIAQKTSHSDNDGSSETVSLSFEGSASQVWNVETGNQVLTFKDFTQGYIASFDKNGGVLLVGEYIWDVNSQQQLFRLPKFTPQSMTVRQYEQAQEDRLSRFKSKCRNATPLSPDGKSVSVFGSNSVDIYSVQTGNKITSLSAKDPALRTGCIGFSADGQTLALASGSRVIVWWLSTGEVLHDIDTSTKTDDVYAQAAIFSPDSQVLAVGNTKQAIALYDMRSGKKITTLSGSFVGFHPNSTSLITTEGANVKIWSVP</sequence>
<dbReference type="AlphaFoldDB" id="A0A2T1C2X3"/>
<reference evidence="2 3" key="2">
    <citation type="submission" date="2018-03" db="EMBL/GenBank/DDBJ databases">
        <title>The ancient ancestry and fast evolution of plastids.</title>
        <authorList>
            <person name="Moore K.R."/>
            <person name="Magnabosco C."/>
            <person name="Momper L."/>
            <person name="Gold D.A."/>
            <person name="Bosak T."/>
            <person name="Fournier G.P."/>
        </authorList>
    </citation>
    <scope>NUCLEOTIDE SEQUENCE [LARGE SCALE GENOMIC DNA]</scope>
    <source>
        <strain evidence="2 3">CCAP 1448/3</strain>
    </source>
</reference>
<dbReference type="EMBL" id="PVWJ01000054">
    <property type="protein sequence ID" value="PSB02625.1"/>
    <property type="molecule type" value="Genomic_DNA"/>
</dbReference>
<organism evidence="2 3">
    <name type="scientific">Merismopedia glauca CCAP 1448/3</name>
    <dbReference type="NCBI Taxonomy" id="1296344"/>
    <lineage>
        <taxon>Bacteria</taxon>
        <taxon>Bacillati</taxon>
        <taxon>Cyanobacteriota</taxon>
        <taxon>Cyanophyceae</taxon>
        <taxon>Synechococcales</taxon>
        <taxon>Merismopediaceae</taxon>
        <taxon>Merismopedia</taxon>
    </lineage>
</organism>
<dbReference type="OrthoDB" id="422888at2"/>
<dbReference type="Gene3D" id="2.130.10.10">
    <property type="entry name" value="YVTN repeat-like/Quinoprotein amine dehydrogenase"/>
    <property type="match status" value="2"/>
</dbReference>
<feature type="compositionally biased region" description="Polar residues" evidence="1">
    <location>
        <begin position="89"/>
        <end position="98"/>
    </location>
</feature>
<evidence type="ECO:0000313" key="3">
    <source>
        <dbReference type="Proteomes" id="UP000238762"/>
    </source>
</evidence>
<dbReference type="RefSeq" id="WP_106288950.1">
    <property type="nucleotide sequence ID" value="NZ_CAWNTC010000047.1"/>
</dbReference>
<gene>
    <name evidence="2" type="ORF">C7B64_12310</name>
</gene>
<evidence type="ECO:0000313" key="2">
    <source>
        <dbReference type="EMBL" id="PSB02625.1"/>
    </source>
</evidence>
<dbReference type="InterPro" id="IPR036322">
    <property type="entry name" value="WD40_repeat_dom_sf"/>
</dbReference>
<feature type="compositionally biased region" description="Pro residues" evidence="1">
    <location>
        <begin position="111"/>
        <end position="124"/>
    </location>
</feature>
<comment type="caution">
    <text evidence="2">The sequence shown here is derived from an EMBL/GenBank/DDBJ whole genome shotgun (WGS) entry which is preliminary data.</text>
</comment>
<protein>
    <recommendedName>
        <fullName evidence="4">Anaphase-promoting complex subunit 4 WD40 domain-containing protein</fullName>
    </recommendedName>
</protein>
<dbReference type="PANTHER" id="PTHR19879:SF9">
    <property type="entry name" value="TRANSCRIPTION INITIATION FACTOR TFIID SUBUNIT 5"/>
    <property type="match status" value="1"/>
</dbReference>
<evidence type="ECO:0008006" key="4">
    <source>
        <dbReference type="Google" id="ProtNLM"/>
    </source>
</evidence>
<evidence type="ECO:0000256" key="1">
    <source>
        <dbReference type="SAM" id="MobiDB-lite"/>
    </source>
</evidence>
<proteinExistence type="predicted"/>
<name>A0A2T1C2X3_9CYAN</name>
<dbReference type="Proteomes" id="UP000238762">
    <property type="component" value="Unassembled WGS sequence"/>
</dbReference>
<dbReference type="SUPFAM" id="SSF50978">
    <property type="entry name" value="WD40 repeat-like"/>
    <property type="match status" value="1"/>
</dbReference>
<accession>A0A2T1C2X3</accession>
<dbReference type="Pfam" id="PF00400">
    <property type="entry name" value="WD40"/>
    <property type="match status" value="1"/>
</dbReference>
<dbReference type="PANTHER" id="PTHR19879">
    <property type="entry name" value="TRANSCRIPTION INITIATION FACTOR TFIID"/>
    <property type="match status" value="1"/>
</dbReference>
<reference evidence="2 3" key="1">
    <citation type="submission" date="2018-02" db="EMBL/GenBank/DDBJ databases">
        <authorList>
            <person name="Cohen D.B."/>
            <person name="Kent A.D."/>
        </authorList>
    </citation>
    <scope>NUCLEOTIDE SEQUENCE [LARGE SCALE GENOMIC DNA]</scope>
    <source>
        <strain evidence="2 3">CCAP 1448/3</strain>
    </source>
</reference>
<keyword evidence="3" id="KW-1185">Reference proteome</keyword>
<dbReference type="InterPro" id="IPR015943">
    <property type="entry name" value="WD40/YVTN_repeat-like_dom_sf"/>
</dbReference>
<feature type="region of interest" description="Disordered" evidence="1">
    <location>
        <begin position="88"/>
        <end position="124"/>
    </location>
</feature>
<dbReference type="InterPro" id="IPR001680">
    <property type="entry name" value="WD40_rpt"/>
</dbReference>